<dbReference type="RefSeq" id="WP_066495097.1">
    <property type="nucleotide sequence ID" value="NZ_BJMO01000023.1"/>
</dbReference>
<proteinExistence type="predicted"/>
<evidence type="ECO:0000256" key="2">
    <source>
        <dbReference type="ARBA" id="ARBA00023015"/>
    </source>
</evidence>
<dbReference type="CDD" id="cd06170">
    <property type="entry name" value="LuxR_C_like"/>
    <property type="match status" value="1"/>
</dbReference>
<accession>A0A126ZVU3</accession>
<dbReference type="InterPro" id="IPR058245">
    <property type="entry name" value="NreC/VraR/RcsB-like_REC"/>
</dbReference>
<feature type="domain" description="HTH luxR-type" evidence="6">
    <location>
        <begin position="156"/>
        <end position="221"/>
    </location>
</feature>
<dbReference type="PRINTS" id="PR00038">
    <property type="entry name" value="HTHLUXR"/>
</dbReference>
<dbReference type="InterPro" id="IPR011006">
    <property type="entry name" value="CheY-like_superfamily"/>
</dbReference>
<dbReference type="Pfam" id="PF00072">
    <property type="entry name" value="Response_reg"/>
    <property type="match status" value="1"/>
</dbReference>
<dbReference type="Proteomes" id="UP000070134">
    <property type="component" value="Chromosome"/>
</dbReference>
<name>A0A126ZVU3_9MICC</name>
<evidence type="ECO:0000313" key="8">
    <source>
        <dbReference type="EMBL" id="AMM31288.1"/>
    </source>
</evidence>
<dbReference type="PATRIC" id="fig|37927.3.peg.611"/>
<dbReference type="PROSITE" id="PS00622">
    <property type="entry name" value="HTH_LUXR_1"/>
    <property type="match status" value="1"/>
</dbReference>
<dbReference type="Pfam" id="PF00196">
    <property type="entry name" value="GerE"/>
    <property type="match status" value="1"/>
</dbReference>
<dbReference type="PROSITE" id="PS50110">
    <property type="entry name" value="RESPONSE_REGULATORY"/>
    <property type="match status" value="1"/>
</dbReference>
<dbReference type="KEGG" id="satk:SA2016_0594"/>
<gene>
    <name evidence="8" type="ORF">SA2016_0594</name>
</gene>
<reference evidence="8 9" key="1">
    <citation type="submission" date="2016-02" db="EMBL/GenBank/DDBJ databases">
        <title>Complete genome of Sinomonas atrocyanea KCTC 3377.</title>
        <authorList>
            <person name="Kim K.M."/>
        </authorList>
    </citation>
    <scope>NUCLEOTIDE SEQUENCE [LARGE SCALE GENOMIC DNA]</scope>
    <source>
        <strain evidence="8 9">KCTC 3377</strain>
    </source>
</reference>
<keyword evidence="1 5" id="KW-0597">Phosphoprotein</keyword>
<keyword evidence="9" id="KW-1185">Reference proteome</keyword>
<dbReference type="Gene3D" id="3.40.50.2300">
    <property type="match status" value="1"/>
</dbReference>
<dbReference type="SUPFAM" id="SSF52172">
    <property type="entry name" value="CheY-like"/>
    <property type="match status" value="1"/>
</dbReference>
<evidence type="ECO:0000313" key="9">
    <source>
        <dbReference type="Proteomes" id="UP000070134"/>
    </source>
</evidence>
<evidence type="ECO:0000256" key="3">
    <source>
        <dbReference type="ARBA" id="ARBA00023125"/>
    </source>
</evidence>
<evidence type="ECO:0000256" key="1">
    <source>
        <dbReference type="ARBA" id="ARBA00022553"/>
    </source>
</evidence>
<protein>
    <submittedName>
        <fullName evidence="8">LuxR family transcriptional regulator</fullName>
    </submittedName>
</protein>
<feature type="modified residue" description="4-aspartylphosphate" evidence="5">
    <location>
        <position position="66"/>
    </location>
</feature>
<dbReference type="AlphaFoldDB" id="A0A126ZVU3"/>
<dbReference type="STRING" id="37927.SA2016_0594"/>
<dbReference type="GO" id="GO:0000160">
    <property type="term" value="P:phosphorelay signal transduction system"/>
    <property type="evidence" value="ECO:0007669"/>
    <property type="project" value="InterPro"/>
</dbReference>
<dbReference type="SMART" id="SM00448">
    <property type="entry name" value="REC"/>
    <property type="match status" value="1"/>
</dbReference>
<evidence type="ECO:0000259" key="6">
    <source>
        <dbReference type="PROSITE" id="PS50043"/>
    </source>
</evidence>
<dbReference type="EMBL" id="CP014518">
    <property type="protein sequence ID" value="AMM31288.1"/>
    <property type="molecule type" value="Genomic_DNA"/>
</dbReference>
<dbReference type="InterPro" id="IPR001789">
    <property type="entry name" value="Sig_transdc_resp-reg_receiver"/>
</dbReference>
<feature type="domain" description="Response regulatory" evidence="7">
    <location>
        <begin position="16"/>
        <end position="131"/>
    </location>
</feature>
<dbReference type="PANTHER" id="PTHR43214:SF24">
    <property type="entry name" value="TRANSCRIPTIONAL REGULATORY PROTEIN NARL-RELATED"/>
    <property type="match status" value="1"/>
</dbReference>
<evidence type="ECO:0000256" key="5">
    <source>
        <dbReference type="PROSITE-ProRule" id="PRU00169"/>
    </source>
</evidence>
<dbReference type="PANTHER" id="PTHR43214">
    <property type="entry name" value="TWO-COMPONENT RESPONSE REGULATOR"/>
    <property type="match status" value="1"/>
</dbReference>
<dbReference type="InterPro" id="IPR000792">
    <property type="entry name" value="Tscrpt_reg_LuxR_C"/>
</dbReference>
<keyword evidence="2" id="KW-0805">Transcription regulation</keyword>
<keyword evidence="4" id="KW-0804">Transcription</keyword>
<dbReference type="SMART" id="SM00421">
    <property type="entry name" value="HTH_LUXR"/>
    <property type="match status" value="1"/>
</dbReference>
<dbReference type="CDD" id="cd17535">
    <property type="entry name" value="REC_NarL-like"/>
    <property type="match status" value="1"/>
</dbReference>
<dbReference type="GO" id="GO:0006355">
    <property type="term" value="P:regulation of DNA-templated transcription"/>
    <property type="evidence" value="ECO:0007669"/>
    <property type="project" value="InterPro"/>
</dbReference>
<evidence type="ECO:0000259" key="7">
    <source>
        <dbReference type="PROSITE" id="PS50110"/>
    </source>
</evidence>
<dbReference type="InterPro" id="IPR039420">
    <property type="entry name" value="WalR-like"/>
</dbReference>
<organism evidence="8 9">
    <name type="scientific">Sinomonas atrocyanea</name>
    <dbReference type="NCBI Taxonomy" id="37927"/>
    <lineage>
        <taxon>Bacteria</taxon>
        <taxon>Bacillati</taxon>
        <taxon>Actinomycetota</taxon>
        <taxon>Actinomycetes</taxon>
        <taxon>Micrococcales</taxon>
        <taxon>Micrococcaceae</taxon>
        <taxon>Sinomonas</taxon>
    </lineage>
</organism>
<sequence length="225" mass="24607">MPHQTPTSAPGNERLRVFILDDHELVRRGLQELLEGEGFEVVGTSGTAAEATRRIPALKPDVSVLDVRLPDGTGIEVCRDVHSVDPTLACVMLTSYDDDQSLRGAILAGASGYVLKEIRGTELVTALRRAAHGASLFDPAVKAKALEGLRPQEEVLDPRLELLSPQERRVLALIGEGMTNREIGEKLFLAEKTVKNYVSSLLAKLGFERRTQAALFVARNAPHFY</sequence>
<dbReference type="GO" id="GO:0003677">
    <property type="term" value="F:DNA binding"/>
    <property type="evidence" value="ECO:0007669"/>
    <property type="project" value="UniProtKB-KW"/>
</dbReference>
<keyword evidence="3" id="KW-0238">DNA-binding</keyword>
<evidence type="ECO:0000256" key="4">
    <source>
        <dbReference type="ARBA" id="ARBA00023163"/>
    </source>
</evidence>
<dbReference type="PROSITE" id="PS50043">
    <property type="entry name" value="HTH_LUXR_2"/>
    <property type="match status" value="1"/>
</dbReference>